<dbReference type="Proteomes" id="UP000887116">
    <property type="component" value="Unassembled WGS sequence"/>
</dbReference>
<dbReference type="AlphaFoldDB" id="A0A8X6FSE9"/>
<accession>A0A8X6FSE9</accession>
<dbReference type="OrthoDB" id="6429978at2759"/>
<proteinExistence type="predicted"/>
<organism evidence="1 2">
    <name type="scientific">Trichonephila clavata</name>
    <name type="common">Joro spider</name>
    <name type="synonym">Nephila clavata</name>
    <dbReference type="NCBI Taxonomy" id="2740835"/>
    <lineage>
        <taxon>Eukaryota</taxon>
        <taxon>Metazoa</taxon>
        <taxon>Ecdysozoa</taxon>
        <taxon>Arthropoda</taxon>
        <taxon>Chelicerata</taxon>
        <taxon>Arachnida</taxon>
        <taxon>Araneae</taxon>
        <taxon>Araneomorphae</taxon>
        <taxon>Entelegynae</taxon>
        <taxon>Araneoidea</taxon>
        <taxon>Nephilidae</taxon>
        <taxon>Trichonephila</taxon>
    </lineage>
</organism>
<sequence length="186" mass="20550">DSCSELSSDEDLSSARIFTEVDVKNPPVPCPRFKFSGIPSVHVQFDDTSDVLQFYETFIDFSLMSKIGEETNKYAKQCIQSSVARHFSKIGGGGILHKRSVPTRGWYELQPGVGLESRWGDLRARGAPRGKGFRLRDARHTSSHVGQPGGRGTVLVRRARPRAQCRRSGQGVILRQGLPASSTSFE</sequence>
<dbReference type="EMBL" id="BMAO01003201">
    <property type="protein sequence ID" value="GFQ86309.1"/>
    <property type="molecule type" value="Genomic_DNA"/>
</dbReference>
<gene>
    <name evidence="1" type="primary">PGBD4_288</name>
    <name evidence="1" type="ORF">TNCT_345361</name>
</gene>
<keyword evidence="2" id="KW-1185">Reference proteome</keyword>
<protein>
    <submittedName>
        <fullName evidence="1">PiggyBac transposable element-derived protein 4</fullName>
    </submittedName>
</protein>
<comment type="caution">
    <text evidence="1">The sequence shown here is derived from an EMBL/GenBank/DDBJ whole genome shotgun (WGS) entry which is preliminary data.</text>
</comment>
<name>A0A8X6FSE9_TRICU</name>
<feature type="non-terminal residue" evidence="1">
    <location>
        <position position="1"/>
    </location>
</feature>
<evidence type="ECO:0000313" key="2">
    <source>
        <dbReference type="Proteomes" id="UP000887116"/>
    </source>
</evidence>
<evidence type="ECO:0000313" key="1">
    <source>
        <dbReference type="EMBL" id="GFQ86309.1"/>
    </source>
</evidence>
<reference evidence="1" key="1">
    <citation type="submission" date="2020-07" db="EMBL/GenBank/DDBJ databases">
        <title>Multicomponent nature underlies the extraordinary mechanical properties of spider dragline silk.</title>
        <authorList>
            <person name="Kono N."/>
            <person name="Nakamura H."/>
            <person name="Mori M."/>
            <person name="Yoshida Y."/>
            <person name="Ohtoshi R."/>
            <person name="Malay A.D."/>
            <person name="Moran D.A.P."/>
            <person name="Tomita M."/>
            <person name="Numata K."/>
            <person name="Arakawa K."/>
        </authorList>
    </citation>
    <scope>NUCLEOTIDE SEQUENCE</scope>
</reference>